<dbReference type="GO" id="GO:0005737">
    <property type="term" value="C:cytoplasm"/>
    <property type="evidence" value="ECO:0007669"/>
    <property type="project" value="TreeGrafter"/>
</dbReference>
<comment type="caution">
    <text evidence="3">The sequence shown here is derived from an EMBL/GenBank/DDBJ whole genome shotgun (WGS) entry which is preliminary data.</text>
</comment>
<dbReference type="InterPro" id="IPR030394">
    <property type="entry name" value="G_HFLX_dom"/>
</dbReference>
<feature type="compositionally biased region" description="Polar residues" evidence="1">
    <location>
        <begin position="1080"/>
        <end position="1094"/>
    </location>
</feature>
<dbReference type="Pfam" id="PF01926">
    <property type="entry name" value="MMR_HSR1"/>
    <property type="match status" value="1"/>
</dbReference>
<evidence type="ECO:0000256" key="1">
    <source>
        <dbReference type="SAM" id="MobiDB-lite"/>
    </source>
</evidence>
<feature type="domain" description="Hflx-type G" evidence="2">
    <location>
        <begin position="910"/>
        <end position="1003"/>
    </location>
</feature>
<dbReference type="GO" id="GO:0005525">
    <property type="term" value="F:GTP binding"/>
    <property type="evidence" value="ECO:0007669"/>
    <property type="project" value="InterPro"/>
</dbReference>
<dbReference type="PANTHER" id="PTHR10229:SF0">
    <property type="entry name" value="GTP-BINDING PROTEIN 6-RELATED"/>
    <property type="match status" value="1"/>
</dbReference>
<protein>
    <submittedName>
        <fullName evidence="3">Gtp-binding protein</fullName>
    </submittedName>
</protein>
<evidence type="ECO:0000313" key="4">
    <source>
        <dbReference type="Proteomes" id="UP000221165"/>
    </source>
</evidence>
<reference evidence="3 4" key="1">
    <citation type="journal article" date="2017" name="Int. J. Parasitol.">
        <title>The genome of the protozoan parasite Cystoisospora suis and a reverse vaccinology approach to identify vaccine candidates.</title>
        <authorList>
            <person name="Palmieri N."/>
            <person name="Shrestha A."/>
            <person name="Ruttkowski B."/>
            <person name="Beck T."/>
            <person name="Vogl C."/>
            <person name="Tomley F."/>
            <person name="Blake D.P."/>
            <person name="Joachim A."/>
        </authorList>
    </citation>
    <scope>NUCLEOTIDE SEQUENCE [LARGE SCALE GENOMIC DNA]</scope>
    <source>
        <strain evidence="3 4">Wien I</strain>
    </source>
</reference>
<name>A0A2C6KIQ0_9APIC</name>
<sequence length="1332" mass="144836">MAVVQLGTLRGAAVAATPSHCVPRTVFAEANLRPAVGRTQDAVWCYTSTHSVSSPKRRPSVNAQSHSCDRGQQRRSCNDADVIFLSRLRPSGLHYNARRAGCTEQVHETRRTSFPELSLPGALRSSILLSATHSRSRKHKLPSGVVWRISYQRSPDRKASPRVFSRWVVTMAAASRRSNGAFSTLAGRVQPSPLCSSPVEGAHHDFILARCEYITEHHRRPAPQGLAGPVTEPFREATTSARGAGLLCKHVSLTDCLGSAGGVVGASRHRTRLQCNVRNYNTHTGHGAVQLRTRSLDLLATSAVRFAPVVSSPQRKVAHDGATCDPVGGNEVPRVLLLHVLIKGGERGHSKGMRRKTREEILWEVKEAIGLARAANWRVVRGPSTPNSTGFVWPENSLCGKDADNSGEDVADQGFSICGDKDMLGAVSIPACSLSSAKVSEPARLWRQSGMQAPVRAFPFDEEAAGPSPVNTGATLVSGGDGKQFRGATLDFTETAHSSPAELARDYVSDAMDTGVPEALILPTRPRCGSSATMDEREPRGSEFCIDGGDALAASCVIVIRQENPSYLLGKGKLQEVLAFFARTPTPLVFINCSNAYTAVPLPESLASRESSDASVPAGATRQSAAAVSPPRDETCSVGSDSPELGDFVSVTEPGKTIGLPKPTDYRAAFSHETEGCMFGLHGYYSKGRSVAGRLMSSCSNERTGSGLRPMQQQLLQQAFEAALMATAAAAAEDWTPLRRQQRGRVPNSRGDGGGGDALDGQNTGAVVDACGDAETSQPPCWLPRKQSVEVVDRQRVILEIFSRHSQSNKQAMLQVALARVAYFRSRLLSGSVIRRRQLMELIRGVAGAASLSGAQWVHEVTQQYIPSPRGSKGDFERQQVDMVLNRLRDQVKKEATARVFQRRKRAGVPVLALVGYTNAGKTRLLNSLTKGHTDLLSEDRLFCTLDTKLKQLRLPNGLRCILMDSIGFIQGLPLSLFPAFQATLDELMSADIILHVVDVSHPMWQQQRRVVLQTLYQHAKAEAAKRETRPGFEEMARARKRELLKERLRSPLHALEHLHTIQQERQSNARPGDAAAHNFSDSPLSMQPSLQDKASSDAHCGSPSQEEAETKGARECFRSGKAVMAFANRCSEEHKALAGVIKDVEKENVLATGREFEAATAAAYSEQAWEEVKLVEREMGQGATQILEVWTKVDLITSEERLAALLSLAPPNAVLVSSLDGTGLRLLTRMLEESVVLASIEYRPQDVLVSFPPEKARGVFALLQDCQVKHDVQLPHQRRPSTQPGTGGEIQGSEFAHVAVQATARQLGRLLKKYPCCTIRKLERQQQSVAP</sequence>
<feature type="region of interest" description="Disordered" evidence="1">
    <location>
        <begin position="1064"/>
        <end position="1113"/>
    </location>
</feature>
<dbReference type="InterPro" id="IPR027417">
    <property type="entry name" value="P-loop_NTPase"/>
</dbReference>
<dbReference type="Proteomes" id="UP000221165">
    <property type="component" value="Unassembled WGS sequence"/>
</dbReference>
<dbReference type="SUPFAM" id="SSF52540">
    <property type="entry name" value="P-loop containing nucleoside triphosphate hydrolases"/>
    <property type="match status" value="1"/>
</dbReference>
<evidence type="ECO:0000259" key="2">
    <source>
        <dbReference type="PROSITE" id="PS51705"/>
    </source>
</evidence>
<feature type="region of interest" description="Disordered" evidence="1">
    <location>
        <begin position="610"/>
        <end position="644"/>
    </location>
</feature>
<dbReference type="InterPro" id="IPR006073">
    <property type="entry name" value="GTP-bd"/>
</dbReference>
<dbReference type="VEuPathDB" id="ToxoDB:CSUI_009666"/>
<dbReference type="GO" id="GO:0043022">
    <property type="term" value="F:ribosome binding"/>
    <property type="evidence" value="ECO:0007669"/>
    <property type="project" value="TreeGrafter"/>
</dbReference>
<dbReference type="Gene3D" id="3.40.50.300">
    <property type="entry name" value="P-loop containing nucleotide triphosphate hydrolases"/>
    <property type="match status" value="1"/>
</dbReference>
<proteinExistence type="predicted"/>
<feature type="region of interest" description="Disordered" evidence="1">
    <location>
        <begin position="50"/>
        <end position="73"/>
    </location>
</feature>
<dbReference type="Gene3D" id="3.40.50.11060">
    <property type="entry name" value="GTPase HflX, N-terminal domain"/>
    <property type="match status" value="1"/>
</dbReference>
<dbReference type="PANTHER" id="PTHR10229">
    <property type="entry name" value="GTP-BINDING PROTEIN HFLX"/>
    <property type="match status" value="1"/>
</dbReference>
<dbReference type="EMBL" id="MIGC01005853">
    <property type="protein sequence ID" value="PHJ16518.1"/>
    <property type="molecule type" value="Genomic_DNA"/>
</dbReference>
<feature type="region of interest" description="Disordered" evidence="1">
    <location>
        <begin position="735"/>
        <end position="761"/>
    </location>
</feature>
<dbReference type="RefSeq" id="XP_067918246.1">
    <property type="nucleotide sequence ID" value="XM_068069778.1"/>
</dbReference>
<dbReference type="OrthoDB" id="10268034at2759"/>
<accession>A0A2C6KIQ0</accession>
<evidence type="ECO:0000313" key="3">
    <source>
        <dbReference type="EMBL" id="PHJ16518.1"/>
    </source>
</evidence>
<keyword evidence="4" id="KW-1185">Reference proteome</keyword>
<dbReference type="GeneID" id="94432989"/>
<dbReference type="PROSITE" id="PS51705">
    <property type="entry name" value="G_HFLX"/>
    <property type="match status" value="1"/>
</dbReference>
<organism evidence="3 4">
    <name type="scientific">Cystoisospora suis</name>
    <dbReference type="NCBI Taxonomy" id="483139"/>
    <lineage>
        <taxon>Eukaryota</taxon>
        <taxon>Sar</taxon>
        <taxon>Alveolata</taxon>
        <taxon>Apicomplexa</taxon>
        <taxon>Conoidasida</taxon>
        <taxon>Coccidia</taxon>
        <taxon>Eucoccidiorida</taxon>
        <taxon>Eimeriorina</taxon>
        <taxon>Sarcocystidae</taxon>
        <taxon>Cystoisospora</taxon>
    </lineage>
</organism>
<dbReference type="InterPro" id="IPR042108">
    <property type="entry name" value="GTPase_HflX_N_sf"/>
</dbReference>
<gene>
    <name evidence="3" type="ORF">CSUI_009666</name>
</gene>
<dbReference type="InterPro" id="IPR016496">
    <property type="entry name" value="GTPase_HflX"/>
</dbReference>